<proteinExistence type="predicted"/>
<dbReference type="InterPro" id="IPR013382">
    <property type="entry name" value="CRISPR-assoc_prot_Cse2"/>
</dbReference>
<keyword evidence="3" id="KW-1185">Reference proteome</keyword>
<sequence length="217" mass="23846">MSATPQATTSKYGPLEDYVHQRISGRQAAYIRRESDALAAMAKLRRGLNAPPGRLPDLWALTLQGLPPATYENSAYGPVPAPEEPTAWESAAYDAMTIHALHQQSRARPMHRRDHASLGAAVRRLGASSGAEDAVRSRFHVIGTATDHDARLTHLRGLIGQLRAHEIPLDYARLAVDLYKLDTGRYADQVLLSWGRDYHRNPAPTTTPATSETGDHQ</sequence>
<evidence type="ECO:0000313" key="2">
    <source>
        <dbReference type="EMBL" id="PWV74945.1"/>
    </source>
</evidence>
<protein>
    <submittedName>
        <fullName evidence="2">CRISPR-associated Cse2 family protein</fullName>
    </submittedName>
</protein>
<dbReference type="CDD" id="cd09731">
    <property type="entry name" value="Cse2_I-E"/>
    <property type="match status" value="1"/>
</dbReference>
<evidence type="ECO:0000313" key="3">
    <source>
        <dbReference type="Proteomes" id="UP000246410"/>
    </source>
</evidence>
<accession>A0A317NIL7</accession>
<evidence type="ECO:0000256" key="1">
    <source>
        <dbReference type="SAM" id="MobiDB-lite"/>
    </source>
</evidence>
<comment type="caution">
    <text evidence="2">The sequence shown here is derived from an EMBL/GenBank/DDBJ whole genome shotgun (WGS) entry which is preliminary data.</text>
</comment>
<dbReference type="EMBL" id="QGTL01000005">
    <property type="protein sequence ID" value="PWV74945.1"/>
    <property type="molecule type" value="Genomic_DNA"/>
</dbReference>
<gene>
    <name evidence="2" type="ORF">DFR69_10511</name>
</gene>
<reference evidence="2 3" key="1">
    <citation type="submission" date="2018-05" db="EMBL/GenBank/DDBJ databases">
        <title>Genomic Encyclopedia of Type Strains, Phase IV (KMG-IV): sequencing the most valuable type-strain genomes for metagenomic binning, comparative biology and taxonomic classification.</title>
        <authorList>
            <person name="Goeker M."/>
        </authorList>
    </citation>
    <scope>NUCLEOTIDE SEQUENCE [LARGE SCALE GENOMIC DNA]</scope>
    <source>
        <strain evidence="2 3">DSM 44717</strain>
    </source>
</reference>
<feature type="region of interest" description="Disordered" evidence="1">
    <location>
        <begin position="197"/>
        <end position="217"/>
    </location>
</feature>
<dbReference type="AlphaFoldDB" id="A0A317NIL7"/>
<dbReference type="Proteomes" id="UP000246410">
    <property type="component" value="Unassembled WGS sequence"/>
</dbReference>
<name>A0A317NIL7_9NOCA</name>
<organism evidence="2 3">
    <name type="scientific">Nocardia neocaledoniensis</name>
    <dbReference type="NCBI Taxonomy" id="236511"/>
    <lineage>
        <taxon>Bacteria</taxon>
        <taxon>Bacillati</taxon>
        <taxon>Actinomycetota</taxon>
        <taxon>Actinomycetes</taxon>
        <taxon>Mycobacteriales</taxon>
        <taxon>Nocardiaceae</taxon>
        <taxon>Nocardia</taxon>
    </lineage>
</organism>
<dbReference type="InterPro" id="IPR038287">
    <property type="entry name" value="Cse2_sf"/>
</dbReference>
<dbReference type="RefSeq" id="WP_110038332.1">
    <property type="nucleotide sequence ID" value="NZ_QGTL01000005.1"/>
</dbReference>
<dbReference type="Pfam" id="PF09485">
    <property type="entry name" value="CRISPR_Cse2"/>
    <property type="match status" value="1"/>
</dbReference>
<dbReference type="NCBIfam" id="TIGR02548">
    <property type="entry name" value="casB_cse2"/>
    <property type="match status" value="1"/>
</dbReference>
<dbReference type="Gene3D" id="1.10.520.40">
    <property type="entry name" value="CRISPR-associated protein Cse2"/>
    <property type="match status" value="1"/>
</dbReference>